<proteinExistence type="predicted"/>
<reference evidence="1 2" key="1">
    <citation type="submission" date="2020-02" db="EMBL/GenBank/DDBJ databases">
        <title>Complete Genome Sequence of Halomonas meridiana strain BAA-801, Isolated from Deep Sea Thermal Vent.</title>
        <authorList>
            <person name="Takahashi Y."/>
            <person name="Takahashi H."/>
            <person name="Galipon J."/>
            <person name="Arakawa K."/>
        </authorList>
    </citation>
    <scope>NUCLEOTIDE SEQUENCE [LARGE SCALE GENOMIC DNA]</scope>
    <source>
        <strain evidence="1 2">Slthf1</strain>
    </source>
</reference>
<dbReference type="InterPro" id="IPR008995">
    <property type="entry name" value="Mo/tungstate-bd_C_term_dom"/>
</dbReference>
<accession>A0A6F8SZI6</accession>
<dbReference type="Proteomes" id="UP000503197">
    <property type="component" value="Chromosome"/>
</dbReference>
<dbReference type="RefSeq" id="WP_172416568.1">
    <property type="nucleotide sequence ID" value="NZ_AP022821.1"/>
</dbReference>
<dbReference type="SUPFAM" id="SSF50331">
    <property type="entry name" value="MOP-like"/>
    <property type="match status" value="1"/>
</dbReference>
<sequence length="157" mass="16832">MNATHDQTDSVDTANATSSMAMNFLPLIEGEHGAVIEGETSSLPVAPKEAAGGYLGLRPGAIELHPVSATGMPAKVLRTERWEDDTMAHVAVGPHVVRVRLNGHQPIENQACKLTWAPELAQLFDALGARQDTLLAFALSAPDQRIPRPPRVGSFQH</sequence>
<gene>
    <name evidence="1" type="ORF">HMSLTHF_29270</name>
</gene>
<name>A0A6F8SZI6_9GAMM</name>
<evidence type="ECO:0000313" key="1">
    <source>
        <dbReference type="EMBL" id="BCA93152.1"/>
    </source>
</evidence>
<dbReference type="AlphaFoldDB" id="A0A6F8SZI6"/>
<dbReference type="EMBL" id="AP022821">
    <property type="protein sequence ID" value="BCA93152.1"/>
    <property type="molecule type" value="Genomic_DNA"/>
</dbReference>
<evidence type="ECO:0000313" key="2">
    <source>
        <dbReference type="Proteomes" id="UP000503197"/>
    </source>
</evidence>
<organism evidence="1 2">
    <name type="scientific">Vreelandella aquamarina</name>
    <dbReference type="NCBI Taxonomy" id="77097"/>
    <lineage>
        <taxon>Bacteria</taxon>
        <taxon>Pseudomonadati</taxon>
        <taxon>Pseudomonadota</taxon>
        <taxon>Gammaproteobacteria</taxon>
        <taxon>Oceanospirillales</taxon>
        <taxon>Halomonadaceae</taxon>
        <taxon>Vreelandella</taxon>
    </lineage>
</organism>
<protein>
    <submittedName>
        <fullName evidence="1">Uncharacterized protein</fullName>
    </submittedName>
</protein>